<reference evidence="2" key="1">
    <citation type="submission" date="2021-01" db="EMBL/GenBank/DDBJ databases">
        <title>Adiantum capillus-veneris genome.</title>
        <authorList>
            <person name="Fang Y."/>
            <person name="Liao Q."/>
        </authorList>
    </citation>
    <scope>NUCLEOTIDE SEQUENCE</scope>
    <source>
        <strain evidence="2">H3</strain>
        <tissue evidence="2">Leaf</tissue>
    </source>
</reference>
<feature type="compositionally biased region" description="Acidic residues" evidence="1">
    <location>
        <begin position="51"/>
        <end position="61"/>
    </location>
</feature>
<dbReference type="Proteomes" id="UP000886520">
    <property type="component" value="Chromosome 13"/>
</dbReference>
<organism evidence="2 3">
    <name type="scientific">Adiantum capillus-veneris</name>
    <name type="common">Maidenhair fern</name>
    <dbReference type="NCBI Taxonomy" id="13818"/>
    <lineage>
        <taxon>Eukaryota</taxon>
        <taxon>Viridiplantae</taxon>
        <taxon>Streptophyta</taxon>
        <taxon>Embryophyta</taxon>
        <taxon>Tracheophyta</taxon>
        <taxon>Polypodiopsida</taxon>
        <taxon>Polypodiidae</taxon>
        <taxon>Polypodiales</taxon>
        <taxon>Pteridineae</taxon>
        <taxon>Pteridaceae</taxon>
        <taxon>Vittarioideae</taxon>
        <taxon>Adiantum</taxon>
    </lineage>
</organism>
<evidence type="ECO:0000313" key="2">
    <source>
        <dbReference type="EMBL" id="KAI5071802.1"/>
    </source>
</evidence>
<comment type="caution">
    <text evidence="2">The sequence shown here is derived from an EMBL/GenBank/DDBJ whole genome shotgun (WGS) entry which is preliminary data.</text>
</comment>
<gene>
    <name evidence="2" type="ORF">GOP47_0014053</name>
</gene>
<protein>
    <submittedName>
        <fullName evidence="2">Uncharacterized protein</fullName>
    </submittedName>
</protein>
<proteinExistence type="predicted"/>
<sequence length="107" mass="11715">MAKKEGAQWCRQAERKAQKQAATKSRNVEREREIRKGKKTSTLISAGDEHGDGDDEVEGDEGEAQVVHGMYEADDLGLEGLDAAHVVEAPTARRQESLLVQHSECVG</sequence>
<dbReference type="EMBL" id="JABFUD020000013">
    <property type="protein sequence ID" value="KAI5071802.1"/>
    <property type="molecule type" value="Genomic_DNA"/>
</dbReference>
<feature type="region of interest" description="Disordered" evidence="1">
    <location>
        <begin position="1"/>
        <end position="61"/>
    </location>
</feature>
<evidence type="ECO:0000256" key="1">
    <source>
        <dbReference type="SAM" id="MobiDB-lite"/>
    </source>
</evidence>
<name>A0A9D4UQN7_ADICA</name>
<accession>A0A9D4UQN7</accession>
<evidence type="ECO:0000313" key="3">
    <source>
        <dbReference type="Proteomes" id="UP000886520"/>
    </source>
</evidence>
<keyword evidence="3" id="KW-1185">Reference proteome</keyword>
<dbReference type="AlphaFoldDB" id="A0A9D4UQN7"/>
<feature type="compositionally biased region" description="Basic and acidic residues" evidence="1">
    <location>
        <begin position="1"/>
        <end position="17"/>
    </location>
</feature>